<evidence type="ECO:0000313" key="3">
    <source>
        <dbReference type="EMBL" id="TRL40496.1"/>
    </source>
</evidence>
<evidence type="ECO:0000256" key="2">
    <source>
        <dbReference type="ARBA" id="ARBA00023002"/>
    </source>
</evidence>
<sequence length="329" mass="33867">MHISLSDLEARIAGVFEANGVTAATALSVSRALVTAEAAGQSGHGLRRVLAYVAQVRSGKVDGKAVPKAVRTRPGVLSIDVAFGFAYPALDLAVEELAPLARQQGIAAAALYRSHHAGVMALTVERFAEQGLVAMMFANAPASMAPWGGKRPLYGTNPIAFAVPVASDEPIVIDLALSKVARGKVMAAQQKGVAIPDDWALDSDGRPTTDPDAALKGTMAPTGGVKGAALAFMVEALSAALAGALFSYEASSLFDDKGPPPALGQYLIAIDPNAATGGGTAERLAMLATEMGREEGVRLPGRRGRSLRRIAADEGLTVEDSVMAEIAAL</sequence>
<protein>
    <submittedName>
        <fullName evidence="3">Ldh family oxidoreductase</fullName>
    </submittedName>
</protein>
<dbReference type="Pfam" id="PF02615">
    <property type="entry name" value="Ldh_2"/>
    <property type="match status" value="1"/>
</dbReference>
<keyword evidence="2" id="KW-0560">Oxidoreductase</keyword>
<dbReference type="Gene3D" id="3.30.1370.60">
    <property type="entry name" value="Hypothetical oxidoreductase yiak, domain 2"/>
    <property type="match status" value="1"/>
</dbReference>
<dbReference type="PANTHER" id="PTHR11091">
    <property type="entry name" value="OXIDOREDUCTASE-RELATED"/>
    <property type="match status" value="1"/>
</dbReference>
<dbReference type="PANTHER" id="PTHR11091:SF0">
    <property type="entry name" value="MALATE DEHYDROGENASE"/>
    <property type="match status" value="1"/>
</dbReference>
<dbReference type="InterPro" id="IPR003767">
    <property type="entry name" value="Malate/L-lactate_DH-like"/>
</dbReference>
<name>A0A549TE86_9HYPH</name>
<dbReference type="InterPro" id="IPR043143">
    <property type="entry name" value="Mal/L-sulf/L-lact_DH-like_NADP"/>
</dbReference>
<keyword evidence="4" id="KW-1185">Reference proteome</keyword>
<dbReference type="AlphaFoldDB" id="A0A549TE86"/>
<dbReference type="Proteomes" id="UP000316801">
    <property type="component" value="Unassembled WGS sequence"/>
</dbReference>
<dbReference type="RefSeq" id="WP_143124262.1">
    <property type="nucleotide sequence ID" value="NZ_VJMG01000013.1"/>
</dbReference>
<accession>A0A549TE86</accession>
<dbReference type="EMBL" id="VJMG01000013">
    <property type="protein sequence ID" value="TRL40496.1"/>
    <property type="molecule type" value="Genomic_DNA"/>
</dbReference>
<reference evidence="3 4" key="1">
    <citation type="submission" date="2019-07" db="EMBL/GenBank/DDBJ databases">
        <title>Ln-dependent methylotrophs.</title>
        <authorList>
            <person name="Tani A."/>
        </authorList>
    </citation>
    <scope>NUCLEOTIDE SEQUENCE [LARGE SCALE GENOMIC DNA]</scope>
    <source>
        <strain evidence="3 4">SM12</strain>
    </source>
</reference>
<dbReference type="InterPro" id="IPR036111">
    <property type="entry name" value="Mal/L-sulfo/L-lacto_DH-like_sf"/>
</dbReference>
<proteinExistence type="inferred from homology"/>
<dbReference type="InterPro" id="IPR043144">
    <property type="entry name" value="Mal/L-sulf/L-lact_DH-like_ah"/>
</dbReference>
<comment type="similarity">
    <text evidence="1">Belongs to the LDH2/MDH2 oxidoreductase family.</text>
</comment>
<organism evidence="3 4">
    <name type="scientific">Rhizobium straminoryzae</name>
    <dbReference type="NCBI Taxonomy" id="1387186"/>
    <lineage>
        <taxon>Bacteria</taxon>
        <taxon>Pseudomonadati</taxon>
        <taxon>Pseudomonadota</taxon>
        <taxon>Alphaproteobacteria</taxon>
        <taxon>Hyphomicrobiales</taxon>
        <taxon>Rhizobiaceae</taxon>
        <taxon>Rhizobium/Agrobacterium group</taxon>
        <taxon>Rhizobium</taxon>
    </lineage>
</organism>
<dbReference type="SUPFAM" id="SSF89733">
    <property type="entry name" value="L-sulfolactate dehydrogenase-like"/>
    <property type="match status" value="1"/>
</dbReference>
<gene>
    <name evidence="3" type="ORF">FNA46_06270</name>
</gene>
<evidence type="ECO:0000313" key="4">
    <source>
        <dbReference type="Proteomes" id="UP000316801"/>
    </source>
</evidence>
<comment type="caution">
    <text evidence="3">The sequence shown here is derived from an EMBL/GenBank/DDBJ whole genome shotgun (WGS) entry which is preliminary data.</text>
</comment>
<evidence type="ECO:0000256" key="1">
    <source>
        <dbReference type="ARBA" id="ARBA00006056"/>
    </source>
</evidence>
<dbReference type="GO" id="GO:0016491">
    <property type="term" value="F:oxidoreductase activity"/>
    <property type="evidence" value="ECO:0007669"/>
    <property type="project" value="UniProtKB-KW"/>
</dbReference>
<dbReference type="Gene3D" id="1.10.1530.10">
    <property type="match status" value="1"/>
</dbReference>